<dbReference type="PANTHER" id="PTHR30086">
    <property type="entry name" value="ARGININE EXPORTER PROTEIN ARGO"/>
    <property type="match status" value="1"/>
</dbReference>
<dbReference type="InterPro" id="IPR001123">
    <property type="entry name" value="LeuE-type"/>
</dbReference>
<keyword evidence="8" id="KW-1185">Reference proteome</keyword>
<dbReference type="EMBL" id="JXDG01000050">
    <property type="protein sequence ID" value="KIH82473.1"/>
    <property type="molecule type" value="Genomic_DNA"/>
</dbReference>
<comment type="subcellular location">
    <subcellularLocation>
        <location evidence="1">Cell membrane</location>
        <topology evidence="1">Multi-pass membrane protein</topology>
    </subcellularLocation>
</comment>
<dbReference type="GO" id="GO:0015171">
    <property type="term" value="F:amino acid transmembrane transporter activity"/>
    <property type="evidence" value="ECO:0007669"/>
    <property type="project" value="TreeGrafter"/>
</dbReference>
<protein>
    <submittedName>
        <fullName evidence="7">Chemotactic transduction protein chpE</fullName>
    </submittedName>
</protein>
<keyword evidence="5 6" id="KW-0472">Membrane</keyword>
<feature type="transmembrane region" description="Helical" evidence="6">
    <location>
        <begin position="124"/>
        <end position="142"/>
    </location>
</feature>
<keyword evidence="2" id="KW-1003">Cell membrane</keyword>
<feature type="transmembrane region" description="Helical" evidence="6">
    <location>
        <begin position="148"/>
        <end position="171"/>
    </location>
</feature>
<evidence type="ECO:0000256" key="3">
    <source>
        <dbReference type="ARBA" id="ARBA00022692"/>
    </source>
</evidence>
<feature type="transmembrane region" description="Helical" evidence="6">
    <location>
        <begin position="40"/>
        <end position="64"/>
    </location>
</feature>
<keyword evidence="3 6" id="KW-0812">Transmembrane</keyword>
<evidence type="ECO:0000256" key="2">
    <source>
        <dbReference type="ARBA" id="ARBA00022475"/>
    </source>
</evidence>
<comment type="caution">
    <text evidence="7">The sequence shown here is derived from an EMBL/GenBank/DDBJ whole genome shotgun (WGS) entry which is preliminary data.</text>
</comment>
<evidence type="ECO:0000313" key="7">
    <source>
        <dbReference type="EMBL" id="KIH82473.1"/>
    </source>
</evidence>
<reference evidence="7 8" key="1">
    <citation type="submission" date="2015-01" db="EMBL/GenBank/DDBJ databases">
        <title>Complete genome of Pseudomonas batumici UCM B-321 producer of the batumin antibiotic with strong antistaphilococcal and potential anticancer activity.</title>
        <authorList>
            <person name="Klochko V.V."/>
            <person name="Zelena L.B."/>
            <person name="Elena K.A."/>
            <person name="Reva O.N."/>
        </authorList>
    </citation>
    <scope>NUCLEOTIDE SEQUENCE [LARGE SCALE GENOMIC DNA]</scope>
    <source>
        <strain evidence="7 8">UCM B-321</strain>
    </source>
</reference>
<dbReference type="PATRIC" id="fig|226910.6.peg.3761"/>
<proteinExistence type="predicted"/>
<organism evidence="7 8">
    <name type="scientific">Pseudomonas batumici</name>
    <dbReference type="NCBI Taxonomy" id="226910"/>
    <lineage>
        <taxon>Bacteria</taxon>
        <taxon>Pseudomonadati</taxon>
        <taxon>Pseudomonadota</taxon>
        <taxon>Gammaproteobacteria</taxon>
        <taxon>Pseudomonadales</taxon>
        <taxon>Pseudomonadaceae</taxon>
        <taxon>Pseudomonas</taxon>
    </lineage>
</organism>
<dbReference type="PANTHER" id="PTHR30086:SF20">
    <property type="entry name" value="ARGININE EXPORTER PROTEIN ARGO-RELATED"/>
    <property type="match status" value="1"/>
</dbReference>
<sequence length="204" mass="21384">MLTIFLSALIFGVVFCLSPGAVLAETLRRGLLHGFKPALLVQIGSLVGDALWAVIGLTGLSLLLEHEQVRTPLTGACAAYLAWLGLRSLNDAWQLPEAQNAVERPGTNALMAGATISIANPKNVVYWGALGSALSGIVGQTPTHGQTLVFFAGFMFASVACCFIIAALVNGLRKAASPGWQRLSHGLCGVALIYLAILALRAVF</sequence>
<dbReference type="AlphaFoldDB" id="A0A0C2EV02"/>
<dbReference type="GO" id="GO:0005886">
    <property type="term" value="C:plasma membrane"/>
    <property type="evidence" value="ECO:0007669"/>
    <property type="project" value="UniProtKB-SubCell"/>
</dbReference>
<gene>
    <name evidence="7" type="ORF">UCMB321_3769</name>
</gene>
<evidence type="ECO:0000256" key="1">
    <source>
        <dbReference type="ARBA" id="ARBA00004651"/>
    </source>
</evidence>
<evidence type="ECO:0000256" key="4">
    <source>
        <dbReference type="ARBA" id="ARBA00022989"/>
    </source>
</evidence>
<evidence type="ECO:0000313" key="8">
    <source>
        <dbReference type="Proteomes" id="UP000031535"/>
    </source>
</evidence>
<evidence type="ECO:0000256" key="6">
    <source>
        <dbReference type="SAM" id="Phobius"/>
    </source>
</evidence>
<dbReference type="Proteomes" id="UP000031535">
    <property type="component" value="Unassembled WGS sequence"/>
</dbReference>
<evidence type="ECO:0000256" key="5">
    <source>
        <dbReference type="ARBA" id="ARBA00023136"/>
    </source>
</evidence>
<dbReference type="Pfam" id="PF01810">
    <property type="entry name" value="LysE"/>
    <property type="match status" value="1"/>
</dbReference>
<dbReference type="RefSeq" id="WP_040069771.1">
    <property type="nucleotide sequence ID" value="NZ_JXDG01000050.1"/>
</dbReference>
<dbReference type="OrthoDB" id="581870at2"/>
<feature type="transmembrane region" description="Helical" evidence="6">
    <location>
        <begin position="183"/>
        <end position="203"/>
    </location>
</feature>
<keyword evidence="4 6" id="KW-1133">Transmembrane helix</keyword>
<name>A0A0C2EV02_9PSED</name>
<accession>A0A0C2EV02</accession>